<keyword evidence="3" id="KW-1185">Reference proteome</keyword>
<dbReference type="InterPro" id="IPR025443">
    <property type="entry name" value="DUF4307"/>
</dbReference>
<dbReference type="Proteomes" id="UP000321534">
    <property type="component" value="Unassembled WGS sequence"/>
</dbReference>
<evidence type="ECO:0008006" key="4">
    <source>
        <dbReference type="Google" id="ProtNLM"/>
    </source>
</evidence>
<accession>A0A512D011</accession>
<sequence length="123" mass="13024">MPSRPTLPRPAPGQLKWWVVGTVGILAGVGLTIWFGLSATLGQPSWDTLGYKVVSDQQVRVDFQVTRPGGRAMTCTIEALARDFSPVGTSTVRVAASATETTTESATLRTTSRAVTGQVKTCS</sequence>
<dbReference type="OrthoDB" id="5147470at2"/>
<dbReference type="Pfam" id="PF14155">
    <property type="entry name" value="DUF4307"/>
    <property type="match status" value="1"/>
</dbReference>
<organism evidence="2 3">
    <name type="scientific">Terrabacter aerolatus</name>
    <dbReference type="NCBI Taxonomy" id="422442"/>
    <lineage>
        <taxon>Bacteria</taxon>
        <taxon>Bacillati</taxon>
        <taxon>Actinomycetota</taxon>
        <taxon>Actinomycetes</taxon>
        <taxon>Micrococcales</taxon>
        <taxon>Intrasporangiaceae</taxon>
        <taxon>Terrabacter</taxon>
    </lineage>
</organism>
<dbReference type="RefSeq" id="WP_147065191.1">
    <property type="nucleotide sequence ID" value="NZ_BAAARO010000013.1"/>
</dbReference>
<dbReference type="AlphaFoldDB" id="A0A512D011"/>
<dbReference type="EMBL" id="BJYX01000006">
    <property type="protein sequence ID" value="GEO29807.1"/>
    <property type="molecule type" value="Genomic_DNA"/>
</dbReference>
<keyword evidence="1" id="KW-0472">Membrane</keyword>
<evidence type="ECO:0000256" key="1">
    <source>
        <dbReference type="SAM" id="Phobius"/>
    </source>
</evidence>
<evidence type="ECO:0000313" key="2">
    <source>
        <dbReference type="EMBL" id="GEO29807.1"/>
    </source>
</evidence>
<reference evidence="2 3" key="1">
    <citation type="submission" date="2019-07" db="EMBL/GenBank/DDBJ databases">
        <title>Whole genome shotgun sequence of Terrabacter aerolatus NBRC 106305.</title>
        <authorList>
            <person name="Hosoyama A."/>
            <person name="Uohara A."/>
            <person name="Ohji S."/>
            <person name="Ichikawa N."/>
        </authorList>
    </citation>
    <scope>NUCLEOTIDE SEQUENCE [LARGE SCALE GENOMIC DNA]</scope>
    <source>
        <strain evidence="2 3">NBRC 106305</strain>
    </source>
</reference>
<name>A0A512D011_9MICO</name>
<feature type="transmembrane region" description="Helical" evidence="1">
    <location>
        <begin position="15"/>
        <end position="37"/>
    </location>
</feature>
<evidence type="ECO:0000313" key="3">
    <source>
        <dbReference type="Proteomes" id="UP000321534"/>
    </source>
</evidence>
<comment type="caution">
    <text evidence="2">The sequence shown here is derived from an EMBL/GenBank/DDBJ whole genome shotgun (WGS) entry which is preliminary data.</text>
</comment>
<proteinExistence type="predicted"/>
<keyword evidence="1" id="KW-0812">Transmembrane</keyword>
<gene>
    <name evidence="2" type="ORF">TAE01_16170</name>
</gene>
<protein>
    <recommendedName>
        <fullName evidence="4">DUF4307 domain-containing protein</fullName>
    </recommendedName>
</protein>
<keyword evidence="1" id="KW-1133">Transmembrane helix</keyword>